<evidence type="ECO:0000313" key="2">
    <source>
        <dbReference type="Proteomes" id="UP000249910"/>
    </source>
</evidence>
<accession>A0ABN5AYV9</accession>
<dbReference type="Proteomes" id="UP000249910">
    <property type="component" value="Chromosome"/>
</dbReference>
<proteinExistence type="predicted"/>
<dbReference type="EMBL" id="CP022132">
    <property type="protein sequence ID" value="ASG68895.1"/>
    <property type="molecule type" value="Genomic_DNA"/>
</dbReference>
<reference evidence="1 2" key="1">
    <citation type="submission" date="2017-06" db="EMBL/GenBank/DDBJ databases">
        <title>Complete genome of Francisella halioticida.</title>
        <authorList>
            <person name="Sjodin A."/>
        </authorList>
    </citation>
    <scope>NUCLEOTIDE SEQUENCE [LARGE SCALE GENOMIC DNA]</scope>
    <source>
        <strain evidence="1 2">DSM 23729</strain>
    </source>
</reference>
<protein>
    <recommendedName>
        <fullName evidence="3">DUF3261 domain-containing protein</fullName>
    </recommendedName>
</protein>
<name>A0ABN5AYV9_9GAMM</name>
<dbReference type="Pfam" id="PF11659">
    <property type="entry name" value="DUF3261"/>
    <property type="match status" value="1"/>
</dbReference>
<evidence type="ECO:0000313" key="1">
    <source>
        <dbReference type="EMBL" id="ASG68895.1"/>
    </source>
</evidence>
<evidence type="ECO:0008006" key="3">
    <source>
        <dbReference type="Google" id="ProtNLM"/>
    </source>
</evidence>
<gene>
    <name evidence="1" type="ORF">CDV26_11365</name>
</gene>
<dbReference type="InterPro" id="IPR021675">
    <property type="entry name" value="DUF3261"/>
</dbReference>
<organism evidence="1 2">
    <name type="scientific">Francisella halioticida</name>
    <dbReference type="NCBI Taxonomy" id="549298"/>
    <lineage>
        <taxon>Bacteria</taxon>
        <taxon>Pseudomonadati</taxon>
        <taxon>Pseudomonadota</taxon>
        <taxon>Gammaproteobacteria</taxon>
        <taxon>Thiotrichales</taxon>
        <taxon>Francisellaceae</taxon>
        <taxon>Francisella</taxon>
    </lineage>
</organism>
<sequence>MNNKFLVIIICFLLYNCSFLQSKKQINNQINITPEVAAVLPQPRQLKLNTTISQIVSATYIDNGKKTHFTTRVIVKVNSKSITMIALSAWGGSLFKLSYNGKNIKSSSLPMPNKDIGVKQSLIEFIISQAPIDVVNKMFLNSGASVKETQNQRIITDSTGNKILDIQYSGKNIFIHNYYNDYTIKIVTLSSTGD</sequence>
<keyword evidence="2" id="KW-1185">Reference proteome</keyword>
<dbReference type="RefSeq" id="WP_088773354.1">
    <property type="nucleotide sequence ID" value="NZ_AP023082.1"/>
</dbReference>